<evidence type="ECO:0000256" key="4">
    <source>
        <dbReference type="ARBA" id="ARBA00022679"/>
    </source>
</evidence>
<comment type="subcellular location">
    <subcellularLocation>
        <location evidence="1">Cell membrane</location>
        <topology evidence="1">Single-pass type I membrane protein</topology>
    </subcellularLocation>
</comment>
<comment type="catalytic activity">
    <reaction evidence="12 13">
        <text>L-seryl-[protein] + ATP = O-phospho-L-seryl-[protein] + ADP + H(+)</text>
        <dbReference type="Rhea" id="RHEA:17989"/>
        <dbReference type="Rhea" id="RHEA-COMP:9863"/>
        <dbReference type="Rhea" id="RHEA-COMP:11604"/>
        <dbReference type="ChEBI" id="CHEBI:15378"/>
        <dbReference type="ChEBI" id="CHEBI:29999"/>
        <dbReference type="ChEBI" id="CHEBI:30616"/>
        <dbReference type="ChEBI" id="CHEBI:83421"/>
        <dbReference type="ChEBI" id="CHEBI:456216"/>
        <dbReference type="EC" id="2.7.11.1"/>
    </reaction>
</comment>
<feature type="disulfide bond" evidence="14">
    <location>
        <begin position="293"/>
        <end position="310"/>
    </location>
</feature>
<evidence type="ECO:0000259" key="17">
    <source>
        <dbReference type="PROSITE" id="PS50011"/>
    </source>
</evidence>
<dbReference type="Pfam" id="PF00954">
    <property type="entry name" value="S_locus_glycop"/>
    <property type="match status" value="1"/>
</dbReference>
<comment type="caution">
    <text evidence="14">Lacks conserved residue(s) required for the propagation of feature annotation.</text>
</comment>
<feature type="domain" description="Protein kinase" evidence="17">
    <location>
        <begin position="503"/>
        <end position="788"/>
    </location>
</feature>
<dbReference type="Gene3D" id="1.10.510.10">
    <property type="entry name" value="Transferase(Phosphotransferase) domain 1"/>
    <property type="match status" value="1"/>
</dbReference>
<keyword evidence="6 13" id="KW-0547">Nucleotide-binding</keyword>
<dbReference type="Gene3D" id="2.90.10.10">
    <property type="entry name" value="Bulb-type lectin domain"/>
    <property type="match status" value="1"/>
</dbReference>
<keyword evidence="3 13" id="KW-0723">Serine/threonine-protein kinase</keyword>
<feature type="signal peptide" evidence="16">
    <location>
        <begin position="1"/>
        <end position="25"/>
    </location>
</feature>
<dbReference type="SMART" id="SM00220">
    <property type="entry name" value="S_TKc"/>
    <property type="match status" value="1"/>
</dbReference>
<dbReference type="PROSITE" id="PS50011">
    <property type="entry name" value="PROTEIN_KINASE_DOM"/>
    <property type="match status" value="1"/>
</dbReference>
<feature type="domain" description="Apple" evidence="20">
    <location>
        <begin position="341"/>
        <end position="423"/>
    </location>
</feature>
<dbReference type="PANTHER" id="PTHR27002">
    <property type="entry name" value="RECEPTOR-LIKE SERINE/THREONINE-PROTEIN KINASE SD1-8"/>
    <property type="match status" value="1"/>
</dbReference>
<evidence type="ECO:0000256" key="11">
    <source>
        <dbReference type="ARBA" id="ARBA00047899"/>
    </source>
</evidence>
<comment type="caution">
    <text evidence="21">The sequence shown here is derived from an EMBL/GenBank/DDBJ whole genome shotgun (WGS) entry which is preliminary data.</text>
</comment>
<dbReference type="FunFam" id="3.30.200.20:FF:000195">
    <property type="entry name" value="G-type lectin S-receptor-like serine/threonine-protein kinase"/>
    <property type="match status" value="1"/>
</dbReference>
<keyword evidence="15" id="KW-0472">Membrane</keyword>
<keyword evidence="22" id="KW-1185">Reference proteome</keyword>
<protein>
    <recommendedName>
        <fullName evidence="13">Receptor-like serine/threonine-protein kinase</fullName>
        <ecNumber evidence="13">2.7.11.1</ecNumber>
    </recommendedName>
</protein>
<evidence type="ECO:0000256" key="10">
    <source>
        <dbReference type="ARBA" id="ARBA00023180"/>
    </source>
</evidence>
<dbReference type="PIRSF" id="PIRSF000641">
    <property type="entry name" value="SRK"/>
    <property type="match status" value="1"/>
</dbReference>
<dbReference type="InterPro" id="IPR000742">
    <property type="entry name" value="EGF"/>
</dbReference>
<feature type="domain" description="Bulb-type lectin" evidence="19">
    <location>
        <begin position="27"/>
        <end position="147"/>
    </location>
</feature>
<dbReference type="InterPro" id="IPR001245">
    <property type="entry name" value="Ser-Thr/Tyr_kinase_cat_dom"/>
</dbReference>
<accession>A0ABD3BTP0</accession>
<evidence type="ECO:0000313" key="22">
    <source>
        <dbReference type="Proteomes" id="UP001632038"/>
    </source>
</evidence>
<evidence type="ECO:0000256" key="12">
    <source>
        <dbReference type="ARBA" id="ARBA00048679"/>
    </source>
</evidence>
<evidence type="ECO:0000256" key="16">
    <source>
        <dbReference type="SAM" id="SignalP"/>
    </source>
</evidence>
<feature type="transmembrane region" description="Helical" evidence="15">
    <location>
        <begin position="435"/>
        <end position="460"/>
    </location>
</feature>
<dbReference type="InterPro" id="IPR003609">
    <property type="entry name" value="Pan_app"/>
</dbReference>
<dbReference type="SMART" id="SM00108">
    <property type="entry name" value="B_lectin"/>
    <property type="match status" value="1"/>
</dbReference>
<evidence type="ECO:0000313" key="21">
    <source>
        <dbReference type="EMBL" id="KAL3620652.1"/>
    </source>
</evidence>
<dbReference type="PROSITE" id="PS50948">
    <property type="entry name" value="PAN"/>
    <property type="match status" value="1"/>
</dbReference>
<evidence type="ECO:0000256" key="15">
    <source>
        <dbReference type="SAM" id="Phobius"/>
    </source>
</evidence>
<evidence type="ECO:0000256" key="8">
    <source>
        <dbReference type="ARBA" id="ARBA00022840"/>
    </source>
</evidence>
<dbReference type="PROSITE" id="PS50927">
    <property type="entry name" value="BULB_LECTIN"/>
    <property type="match status" value="1"/>
</dbReference>
<evidence type="ECO:0000259" key="18">
    <source>
        <dbReference type="PROSITE" id="PS50026"/>
    </source>
</evidence>
<dbReference type="GO" id="GO:0004674">
    <property type="term" value="F:protein serine/threonine kinase activity"/>
    <property type="evidence" value="ECO:0007669"/>
    <property type="project" value="UniProtKB-KW"/>
</dbReference>
<dbReference type="InterPro" id="IPR011009">
    <property type="entry name" value="Kinase-like_dom_sf"/>
</dbReference>
<evidence type="ECO:0000259" key="19">
    <source>
        <dbReference type="PROSITE" id="PS50927"/>
    </source>
</evidence>
<organism evidence="21 22">
    <name type="scientific">Castilleja foliolosa</name>
    <dbReference type="NCBI Taxonomy" id="1961234"/>
    <lineage>
        <taxon>Eukaryota</taxon>
        <taxon>Viridiplantae</taxon>
        <taxon>Streptophyta</taxon>
        <taxon>Embryophyta</taxon>
        <taxon>Tracheophyta</taxon>
        <taxon>Spermatophyta</taxon>
        <taxon>Magnoliopsida</taxon>
        <taxon>eudicotyledons</taxon>
        <taxon>Gunneridae</taxon>
        <taxon>Pentapetalae</taxon>
        <taxon>asterids</taxon>
        <taxon>lamiids</taxon>
        <taxon>Lamiales</taxon>
        <taxon>Orobanchaceae</taxon>
        <taxon>Pedicularideae</taxon>
        <taxon>Castillejinae</taxon>
        <taxon>Castilleja</taxon>
    </lineage>
</organism>
<evidence type="ECO:0000256" key="3">
    <source>
        <dbReference type="ARBA" id="ARBA00022527"/>
    </source>
</evidence>
<dbReference type="SMART" id="SM00473">
    <property type="entry name" value="PAN_AP"/>
    <property type="match status" value="1"/>
</dbReference>
<dbReference type="EMBL" id="JAVIJP010000066">
    <property type="protein sequence ID" value="KAL3620652.1"/>
    <property type="molecule type" value="Genomic_DNA"/>
</dbReference>
<keyword evidence="14" id="KW-0245">EGF-like domain</keyword>
<dbReference type="PROSITE" id="PS00108">
    <property type="entry name" value="PROTEIN_KINASE_ST"/>
    <property type="match status" value="1"/>
</dbReference>
<dbReference type="GO" id="GO:0005524">
    <property type="term" value="F:ATP binding"/>
    <property type="evidence" value="ECO:0007669"/>
    <property type="project" value="UniProtKB-KW"/>
</dbReference>
<keyword evidence="15" id="KW-0812">Transmembrane</keyword>
<keyword evidence="5 16" id="KW-0732">Signal</keyword>
<gene>
    <name evidence="21" type="ORF">CASFOL_035564</name>
</gene>
<comment type="similarity">
    <text evidence="13">Belongs to the protein kinase superfamily. Ser/Thr protein kinase family.</text>
</comment>
<keyword evidence="7 13" id="KW-0418">Kinase</keyword>
<dbReference type="SUPFAM" id="SSF56112">
    <property type="entry name" value="Protein kinase-like (PK-like)"/>
    <property type="match status" value="1"/>
</dbReference>
<evidence type="ECO:0000256" key="2">
    <source>
        <dbReference type="ARBA" id="ARBA00022475"/>
    </source>
</evidence>
<keyword evidence="15" id="KW-1133">Transmembrane helix</keyword>
<dbReference type="Pfam" id="PF01453">
    <property type="entry name" value="B_lectin"/>
    <property type="match status" value="1"/>
</dbReference>
<keyword evidence="4 13" id="KW-0808">Transferase</keyword>
<feature type="domain" description="EGF-like" evidence="18">
    <location>
        <begin position="283"/>
        <end position="322"/>
    </location>
</feature>
<dbReference type="EC" id="2.7.11.1" evidence="13"/>
<dbReference type="Pfam" id="PF08276">
    <property type="entry name" value="PAN_2"/>
    <property type="match status" value="1"/>
</dbReference>
<dbReference type="Proteomes" id="UP001632038">
    <property type="component" value="Unassembled WGS sequence"/>
</dbReference>
<dbReference type="Pfam" id="PF07714">
    <property type="entry name" value="PK_Tyr_Ser-Thr"/>
    <property type="match status" value="1"/>
</dbReference>
<dbReference type="AlphaFoldDB" id="A0ABD3BTP0"/>
<dbReference type="PANTHER" id="PTHR27002:SF851">
    <property type="entry name" value="G-TYPE LECTIN S-RECEPTOR-LIKE SERINE_THREONINE-PROTEIN KINASE SD1-1"/>
    <property type="match status" value="1"/>
</dbReference>
<evidence type="ECO:0000256" key="6">
    <source>
        <dbReference type="ARBA" id="ARBA00022741"/>
    </source>
</evidence>
<feature type="chain" id="PRO_5044825295" description="Receptor-like serine/threonine-protein kinase" evidence="16">
    <location>
        <begin position="26"/>
        <end position="801"/>
    </location>
</feature>
<dbReference type="InterPro" id="IPR008271">
    <property type="entry name" value="Ser/Thr_kinase_AS"/>
</dbReference>
<dbReference type="InterPro" id="IPR036426">
    <property type="entry name" value="Bulb-type_lectin_dom_sf"/>
</dbReference>
<sequence>MGNFLKHSFLHLLITFCIIINPIFASNDTIGVSQSIRDGETLVSSGGMFKLGFFSPGNSTNRYLGIWYNNSVQTVVWVANRQTPLTNNSGVVLSVTEPGNLTLSNNDVIIWSSTVSRSVRNPSAQLLDSGNLVVRDADDDRQENFLWQSFDHPSDTILPEMGFGIDYVTGVEAYVTSWRTNEDPSPGEFTSHLDPTGYPQIFLRRNQTIVNRVGPWNGARFSGAVGTRNNPNLRMDANEVMYTEESEDPSVITMLKLVPDGDLQRWAWNQETSSWSVSSNLPTDDECNGYNRCGPHGSCSIRDSSTTSYCECLDRFVPRDQESWRRGDWSDGCVRRTALNCEGGDVFLRYSGIKLPDSRNCSVNDQVTSLSACELECSRNCTCIAYTQLNIREWTSGCLFYHGELVDIRTVEQGGQDLYIRMASNESRSKGKKNVILIASLASVCGVIMIMFVGFVLYCFRKRKKDTNRTEAVADEPISGYLGEEKDLPFFNLSTISKATNQFSNENKLGEGGFGPVYKGILEDGREIAVKCLSNASSQGVDELMNELTLIAELQHRNLVKLLGFCIEREENMLIYEFMPNNSLDLILYDQTKSKLLNWRTRFNIINGIAKGLLYLHQDSRLRIIHRDLKSSNILLDADMNPKISDFGLARSFGGNETEAQTRRVVGTYGYMSPEYAIDGLFSVKSDVFSFGVLVLEIVSGKRNRGFHLEDHNLNLLGHAWTLYKEGNSCKLVDESLGDSFDMNEVVRSIHVGLLCVQRYPDDRPSMSTVVFMLGNDVELPQAKEPGFFTRRDVSAIERGK</sequence>
<evidence type="ECO:0000256" key="14">
    <source>
        <dbReference type="PROSITE-ProRule" id="PRU00076"/>
    </source>
</evidence>
<dbReference type="SUPFAM" id="SSF51110">
    <property type="entry name" value="alpha-D-mannose-specific plant lectins"/>
    <property type="match status" value="1"/>
</dbReference>
<dbReference type="InterPro" id="IPR001480">
    <property type="entry name" value="Bulb-type_lectin_dom"/>
</dbReference>
<keyword evidence="8 13" id="KW-0067">ATP-binding</keyword>
<evidence type="ECO:0000256" key="5">
    <source>
        <dbReference type="ARBA" id="ARBA00022729"/>
    </source>
</evidence>
<keyword evidence="2" id="KW-1003">Cell membrane</keyword>
<keyword evidence="9 14" id="KW-1015">Disulfide bond</keyword>
<comment type="catalytic activity">
    <reaction evidence="11 13">
        <text>L-threonyl-[protein] + ATP = O-phospho-L-threonyl-[protein] + ADP + H(+)</text>
        <dbReference type="Rhea" id="RHEA:46608"/>
        <dbReference type="Rhea" id="RHEA-COMP:11060"/>
        <dbReference type="Rhea" id="RHEA-COMP:11605"/>
        <dbReference type="ChEBI" id="CHEBI:15378"/>
        <dbReference type="ChEBI" id="CHEBI:30013"/>
        <dbReference type="ChEBI" id="CHEBI:30616"/>
        <dbReference type="ChEBI" id="CHEBI:61977"/>
        <dbReference type="ChEBI" id="CHEBI:456216"/>
        <dbReference type="EC" id="2.7.11.1"/>
    </reaction>
</comment>
<proteinExistence type="inferred from homology"/>
<dbReference type="CDD" id="cd14066">
    <property type="entry name" value="STKc_IRAK"/>
    <property type="match status" value="1"/>
</dbReference>
<evidence type="ECO:0000259" key="20">
    <source>
        <dbReference type="PROSITE" id="PS50948"/>
    </source>
</evidence>
<evidence type="ECO:0000256" key="13">
    <source>
        <dbReference type="PIRNR" id="PIRNR000641"/>
    </source>
</evidence>
<dbReference type="PROSITE" id="PS50026">
    <property type="entry name" value="EGF_3"/>
    <property type="match status" value="1"/>
</dbReference>
<dbReference type="FunFam" id="1.10.510.10:FF:000060">
    <property type="entry name" value="G-type lectin S-receptor-like serine/threonine-protein kinase"/>
    <property type="match status" value="1"/>
</dbReference>
<dbReference type="InterPro" id="IPR000719">
    <property type="entry name" value="Prot_kinase_dom"/>
</dbReference>
<dbReference type="GO" id="GO:0005886">
    <property type="term" value="C:plasma membrane"/>
    <property type="evidence" value="ECO:0007669"/>
    <property type="project" value="UniProtKB-SubCell"/>
</dbReference>
<evidence type="ECO:0000256" key="1">
    <source>
        <dbReference type="ARBA" id="ARBA00004251"/>
    </source>
</evidence>
<dbReference type="FunFam" id="2.90.10.10:FF:000004">
    <property type="entry name" value="G-type lectin S-receptor-like serine/threonine-protein kinase"/>
    <property type="match status" value="1"/>
</dbReference>
<dbReference type="Gene3D" id="3.30.200.20">
    <property type="entry name" value="Phosphorylase Kinase, domain 1"/>
    <property type="match status" value="1"/>
</dbReference>
<reference evidence="22" key="1">
    <citation type="journal article" date="2024" name="IScience">
        <title>Strigolactones Initiate the Formation of Haustorium-like Structures in Castilleja.</title>
        <authorList>
            <person name="Buerger M."/>
            <person name="Peterson D."/>
            <person name="Chory J."/>
        </authorList>
    </citation>
    <scope>NUCLEOTIDE SEQUENCE [LARGE SCALE GENOMIC DNA]</scope>
</reference>
<dbReference type="InterPro" id="IPR024171">
    <property type="entry name" value="SRK-like_kinase"/>
</dbReference>
<dbReference type="InterPro" id="IPR000858">
    <property type="entry name" value="S_locus_glycoprot_dom"/>
</dbReference>
<dbReference type="CDD" id="cd00028">
    <property type="entry name" value="B_lectin"/>
    <property type="match status" value="1"/>
</dbReference>
<name>A0ABD3BTP0_9LAMI</name>
<evidence type="ECO:0000256" key="7">
    <source>
        <dbReference type="ARBA" id="ARBA00022777"/>
    </source>
</evidence>
<evidence type="ECO:0000256" key="9">
    <source>
        <dbReference type="ARBA" id="ARBA00023157"/>
    </source>
</evidence>
<dbReference type="CDD" id="cd01098">
    <property type="entry name" value="PAN_AP_plant"/>
    <property type="match status" value="1"/>
</dbReference>
<keyword evidence="10" id="KW-0325">Glycoprotein</keyword>